<feature type="non-terminal residue" evidence="7">
    <location>
        <position position="834"/>
    </location>
</feature>
<feature type="transmembrane region" description="Helical" evidence="5">
    <location>
        <begin position="70"/>
        <end position="91"/>
    </location>
</feature>
<keyword evidence="3" id="KW-0560">Oxidoreductase</keyword>
<evidence type="ECO:0000256" key="5">
    <source>
        <dbReference type="SAM" id="Phobius"/>
    </source>
</evidence>
<evidence type="ECO:0000256" key="2">
    <source>
        <dbReference type="ARBA" id="ARBA00022643"/>
    </source>
</evidence>
<dbReference type="InterPro" id="IPR004136">
    <property type="entry name" value="NMO"/>
</dbReference>
<dbReference type="InterPro" id="IPR032630">
    <property type="entry name" value="P_typ_ATPase_c"/>
</dbReference>
<evidence type="ECO:0000256" key="3">
    <source>
        <dbReference type="ARBA" id="ARBA00023002"/>
    </source>
</evidence>
<evidence type="ECO:0000259" key="6">
    <source>
        <dbReference type="Pfam" id="PF16212"/>
    </source>
</evidence>
<keyword evidence="5" id="KW-0812">Transmembrane</keyword>
<evidence type="ECO:0000313" key="8">
    <source>
        <dbReference type="Proteomes" id="UP000626109"/>
    </source>
</evidence>
<feature type="transmembrane region" description="Helical" evidence="5">
    <location>
        <begin position="132"/>
        <end position="157"/>
    </location>
</feature>
<sequence>ALRFYYSFVSGFAGQSLFEDMVRSSYNFVLATPIIATGIFEQDVSEKEALQNPRLYECGRLGHDLNAIKLVEMLLSAIVHSCVIAWVFLLVFHNLDIVEAGDYYTFGTIVFTVLILAMNYRAAFVTRTWNRLTVVAQLFSFFLYVFFLVVYCMIQPVSATFEPWMYMVPLRIVSTPIVPRLVIVWIIAAAKVVILKVQMRTVVSVLANLHSMPLKTRITEMLGIQHPILMGGMTGIGTPELAAAVSNAGGLGLFAAHNAGSPEGCREWIRKMRTLTDKPWGVNLTILPSMGPPPPYEEYARVIIEEGVRVVETAGSNPKKWVTMFKDAGLITIHKCVAIRHALSAQKLGVSIISLDGFECAGHPGEDDVGNFVLQAKGAKVLSTPYVCSGGVGDGIQLAAALALGAEGVNCGTRFCATKECEWPETFKQKMLESDERSTVLMFRNLHNTARVIKNTVSSQVAQIEKEKGLNLDFGDIAPLVAGERGRNAEKNGDAEGGIWTAGQVVGLISDVPTCQELVDRMIFEAEDTIRQRLQLTLDLQYPCGEELVLFRSCTFTEVYPLACHSTLPSAQLGVPPEAEAAGGLPECSPGGSDSGLMVTPASQQQRRITLDDRMSSFDFGHPGGEPRHHNRFCASHPSAGDTSLVDNASNARSRTGQFTLSGEESASEDAELASQGHPDGALSNRPDDSAFSQQKMKNYQLELTWKKVMGASCGVGCVLLALAALVFALGQKAVKVQIQYSGEEGSSSLPFGGSATETIYSPCVEGQYGELTSCQVNVFVPQDMAPPINILSHLDPFYQNFAPYLMSGRHWLSDSQMDAPRERERRERGGEGG</sequence>
<accession>A0A813KZ69</accession>
<name>A0A813KZ69_POLGL</name>
<reference evidence="7" key="1">
    <citation type="submission" date="2021-02" db="EMBL/GenBank/DDBJ databases">
        <authorList>
            <person name="Dougan E. K."/>
            <person name="Rhodes N."/>
            <person name="Thang M."/>
            <person name="Chan C."/>
        </authorList>
    </citation>
    <scope>NUCLEOTIDE SEQUENCE</scope>
</reference>
<feature type="transmembrane region" description="Helical" evidence="5">
    <location>
        <begin position="709"/>
        <end position="730"/>
    </location>
</feature>
<evidence type="ECO:0000256" key="1">
    <source>
        <dbReference type="ARBA" id="ARBA00022630"/>
    </source>
</evidence>
<keyword evidence="5" id="KW-1133">Transmembrane helix</keyword>
<proteinExistence type="predicted"/>
<keyword evidence="1" id="KW-0285">Flavoprotein</keyword>
<dbReference type="AlphaFoldDB" id="A0A813KZ69"/>
<dbReference type="InterPro" id="IPR013785">
    <property type="entry name" value="Aldolase_TIM"/>
</dbReference>
<dbReference type="CDD" id="cd04730">
    <property type="entry name" value="NPD_like"/>
    <property type="match status" value="1"/>
</dbReference>
<dbReference type="Proteomes" id="UP000626109">
    <property type="component" value="Unassembled WGS sequence"/>
</dbReference>
<feature type="transmembrane region" description="Helical" evidence="5">
    <location>
        <begin position="177"/>
        <end position="194"/>
    </location>
</feature>
<dbReference type="PANTHER" id="PTHR32332:SF20">
    <property type="entry name" value="2-NITROPROPANE DIOXYGENASE-LIKE PROTEIN"/>
    <property type="match status" value="1"/>
</dbReference>
<keyword evidence="2" id="KW-0288">FMN</keyword>
<gene>
    <name evidence="7" type="ORF">PGLA2088_LOCUS38613</name>
</gene>
<feature type="transmembrane region" description="Helical" evidence="5">
    <location>
        <begin position="103"/>
        <end position="120"/>
    </location>
</feature>
<evidence type="ECO:0000313" key="7">
    <source>
        <dbReference type="EMBL" id="CAE8715555.1"/>
    </source>
</evidence>
<evidence type="ECO:0000256" key="4">
    <source>
        <dbReference type="SAM" id="MobiDB-lite"/>
    </source>
</evidence>
<dbReference type="SUPFAM" id="SSF51412">
    <property type="entry name" value="Inosine monophosphate dehydrogenase (IMPDH)"/>
    <property type="match status" value="1"/>
</dbReference>
<feature type="region of interest" description="Disordered" evidence="4">
    <location>
        <begin position="659"/>
        <end position="691"/>
    </location>
</feature>
<dbReference type="Gene3D" id="3.20.20.70">
    <property type="entry name" value="Aldolase class I"/>
    <property type="match status" value="1"/>
</dbReference>
<dbReference type="Pfam" id="PF03060">
    <property type="entry name" value="NMO"/>
    <property type="match status" value="1"/>
</dbReference>
<feature type="region of interest" description="Disordered" evidence="4">
    <location>
        <begin position="575"/>
        <end position="637"/>
    </location>
</feature>
<comment type="caution">
    <text evidence="7">The sequence shown here is derived from an EMBL/GenBank/DDBJ whole genome shotgun (WGS) entry which is preliminary data.</text>
</comment>
<dbReference type="Pfam" id="PF16212">
    <property type="entry name" value="PhoLip_ATPase_C"/>
    <property type="match status" value="1"/>
</dbReference>
<organism evidence="7 8">
    <name type="scientific">Polarella glacialis</name>
    <name type="common">Dinoflagellate</name>
    <dbReference type="NCBI Taxonomy" id="89957"/>
    <lineage>
        <taxon>Eukaryota</taxon>
        <taxon>Sar</taxon>
        <taxon>Alveolata</taxon>
        <taxon>Dinophyceae</taxon>
        <taxon>Suessiales</taxon>
        <taxon>Suessiaceae</taxon>
        <taxon>Polarella</taxon>
    </lineage>
</organism>
<dbReference type="GO" id="GO:0018580">
    <property type="term" value="F:nitronate monooxygenase activity"/>
    <property type="evidence" value="ECO:0007669"/>
    <property type="project" value="InterPro"/>
</dbReference>
<keyword evidence="5" id="KW-0472">Membrane</keyword>
<dbReference type="PANTHER" id="PTHR32332">
    <property type="entry name" value="2-NITROPROPANE DIOXYGENASE"/>
    <property type="match status" value="1"/>
</dbReference>
<feature type="domain" description="P-type ATPase C-terminal" evidence="6">
    <location>
        <begin position="3"/>
        <end position="190"/>
    </location>
</feature>
<protein>
    <recommendedName>
        <fullName evidence="6">P-type ATPase C-terminal domain-containing protein</fullName>
    </recommendedName>
</protein>
<dbReference type="EMBL" id="CAJNNW010032815">
    <property type="protein sequence ID" value="CAE8715555.1"/>
    <property type="molecule type" value="Genomic_DNA"/>
</dbReference>